<keyword evidence="3 7" id="KW-0378">Hydrolase</keyword>
<evidence type="ECO:0000256" key="3">
    <source>
        <dbReference type="ARBA" id="ARBA00022801"/>
    </source>
</evidence>
<keyword evidence="2 7" id="KW-0479">Metal-binding</keyword>
<gene>
    <name evidence="10" type="ORF">ANCCEY_01629</name>
</gene>
<feature type="binding site" evidence="7">
    <location>
        <position position="90"/>
    </location>
    <ligand>
        <name>Zn(2+)</name>
        <dbReference type="ChEBI" id="CHEBI:29105"/>
        <note>catalytic</note>
    </ligand>
</feature>
<proteinExistence type="predicted"/>
<comment type="cofactor">
    <cofactor evidence="7 8">
        <name>Zn(2+)</name>
        <dbReference type="ChEBI" id="CHEBI:29105"/>
    </cofactor>
    <text evidence="7 8">Binds 1 zinc ion per subunit.</text>
</comment>
<dbReference type="InterPro" id="IPR001506">
    <property type="entry name" value="Peptidase_M12A"/>
</dbReference>
<dbReference type="GO" id="GO:0004222">
    <property type="term" value="F:metalloendopeptidase activity"/>
    <property type="evidence" value="ECO:0007669"/>
    <property type="project" value="UniProtKB-UniRule"/>
</dbReference>
<comment type="caution">
    <text evidence="7">Lacks conserved residue(s) required for the propagation of feature annotation.</text>
</comment>
<keyword evidence="6" id="KW-1015">Disulfide bond</keyword>
<dbReference type="GO" id="GO:0006508">
    <property type="term" value="P:proteolysis"/>
    <property type="evidence" value="ECO:0007669"/>
    <property type="project" value="UniProtKB-KW"/>
</dbReference>
<evidence type="ECO:0000313" key="10">
    <source>
        <dbReference type="EMBL" id="EPB79336.1"/>
    </source>
</evidence>
<evidence type="ECO:0000256" key="4">
    <source>
        <dbReference type="ARBA" id="ARBA00022833"/>
    </source>
</evidence>
<dbReference type="PROSITE" id="PS51864">
    <property type="entry name" value="ASTACIN"/>
    <property type="match status" value="1"/>
</dbReference>
<dbReference type="PANTHER" id="PTHR10127:SF780">
    <property type="entry name" value="METALLOENDOPEPTIDASE"/>
    <property type="match status" value="1"/>
</dbReference>
<dbReference type="Pfam" id="PF01400">
    <property type="entry name" value="Astacin"/>
    <property type="match status" value="2"/>
</dbReference>
<feature type="binding site" evidence="7">
    <location>
        <position position="80"/>
    </location>
    <ligand>
        <name>Zn(2+)</name>
        <dbReference type="ChEBI" id="CHEBI:29105"/>
        <note>catalytic</note>
    </ligand>
</feature>
<keyword evidence="5 7" id="KW-0482">Metalloprotease</keyword>
<reference evidence="10 11" key="1">
    <citation type="submission" date="2013-05" db="EMBL/GenBank/DDBJ databases">
        <title>Draft genome of the parasitic nematode Anyclostoma ceylanicum.</title>
        <authorList>
            <person name="Mitreva M."/>
        </authorList>
    </citation>
    <scope>NUCLEOTIDE SEQUENCE [LARGE SCALE GENOMIC DNA]</scope>
</reference>
<dbReference type="AlphaFoldDB" id="A0A0D6MA22"/>
<sequence length="324" mass="37398">MFRLTYLEFRFILVIIKDKTLEELFKKAIGDWATGTCLKFEHDDKDANGISLFYMPGSCYTADQSIFISDQCYDYYGVAHELGHALGLGHGHNRKDRDDYISINDTNIMKFYNDTADYYDEIGEEFNVTFEEMMEQYEKMNETVENNYGVPYDYGSIMHYAPDLTNPAMIPKDKNFLRTMGIYTQMMEWFENKLYYCSDKCKSTETAKQCQHGGFPDPKNCEICPDRCGSVLNATENWQNVTEVIYNRNNDADYDFCTSWITSPRNVGIEVKIGKVSNSSETPGCATAGIEIKTNDDQRPTGYRNEKTINHTLHILEKENTSQQ</sequence>
<dbReference type="PRINTS" id="PR00480">
    <property type="entry name" value="ASTACIN"/>
</dbReference>
<accession>A0A0D6MA22</accession>
<evidence type="ECO:0000313" key="11">
    <source>
        <dbReference type="Proteomes" id="UP000054495"/>
    </source>
</evidence>
<feature type="binding site" evidence="7">
    <location>
        <position position="84"/>
    </location>
    <ligand>
        <name>Zn(2+)</name>
        <dbReference type="ChEBI" id="CHEBI:29105"/>
        <note>catalytic</note>
    </ligand>
</feature>
<dbReference type="Gene3D" id="3.40.390.10">
    <property type="entry name" value="Collagenase (Catalytic Domain)"/>
    <property type="match status" value="1"/>
</dbReference>
<dbReference type="GO" id="GO:0008270">
    <property type="term" value="F:zinc ion binding"/>
    <property type="evidence" value="ECO:0007669"/>
    <property type="project" value="UniProtKB-UniRule"/>
</dbReference>
<keyword evidence="1 7" id="KW-0645">Protease</keyword>
<feature type="active site" evidence="7">
    <location>
        <position position="81"/>
    </location>
</feature>
<dbReference type="PANTHER" id="PTHR10127">
    <property type="entry name" value="DISCOIDIN, CUB, EGF, LAMININ , AND ZINC METALLOPROTEASE DOMAIN CONTAINING"/>
    <property type="match status" value="1"/>
</dbReference>
<keyword evidence="11" id="KW-1185">Reference proteome</keyword>
<dbReference type="EC" id="3.4.24.-" evidence="8"/>
<evidence type="ECO:0000256" key="7">
    <source>
        <dbReference type="PROSITE-ProRule" id="PRU01211"/>
    </source>
</evidence>
<dbReference type="InterPro" id="IPR006026">
    <property type="entry name" value="Peptidase_Metallo"/>
</dbReference>
<evidence type="ECO:0000256" key="5">
    <source>
        <dbReference type="ARBA" id="ARBA00023049"/>
    </source>
</evidence>
<organism evidence="10 11">
    <name type="scientific">Ancylostoma ceylanicum</name>
    <dbReference type="NCBI Taxonomy" id="53326"/>
    <lineage>
        <taxon>Eukaryota</taxon>
        <taxon>Metazoa</taxon>
        <taxon>Ecdysozoa</taxon>
        <taxon>Nematoda</taxon>
        <taxon>Chromadorea</taxon>
        <taxon>Rhabditida</taxon>
        <taxon>Rhabditina</taxon>
        <taxon>Rhabditomorpha</taxon>
        <taxon>Strongyloidea</taxon>
        <taxon>Ancylostomatidae</taxon>
        <taxon>Ancylostomatinae</taxon>
        <taxon>Ancylostoma</taxon>
    </lineage>
</organism>
<dbReference type="EMBL" id="KE124796">
    <property type="protein sequence ID" value="EPB79336.1"/>
    <property type="molecule type" value="Genomic_DNA"/>
</dbReference>
<evidence type="ECO:0000256" key="1">
    <source>
        <dbReference type="ARBA" id="ARBA00022670"/>
    </source>
</evidence>
<feature type="domain" description="Peptidase M12A" evidence="9">
    <location>
        <begin position="1"/>
        <end position="211"/>
    </location>
</feature>
<protein>
    <recommendedName>
        <fullName evidence="8">Metalloendopeptidase</fullName>
        <ecNumber evidence="8">3.4.24.-</ecNumber>
    </recommendedName>
</protein>
<dbReference type="SUPFAM" id="SSF55486">
    <property type="entry name" value="Metalloproteases ('zincins'), catalytic domain"/>
    <property type="match status" value="1"/>
</dbReference>
<name>A0A0D6MA22_9BILA</name>
<dbReference type="InterPro" id="IPR024079">
    <property type="entry name" value="MetalloPept_cat_dom_sf"/>
</dbReference>
<dbReference type="Proteomes" id="UP000054495">
    <property type="component" value="Unassembled WGS sequence"/>
</dbReference>
<keyword evidence="4 7" id="KW-0862">Zinc</keyword>
<dbReference type="SMART" id="SM00235">
    <property type="entry name" value="ZnMc"/>
    <property type="match status" value="1"/>
</dbReference>
<evidence type="ECO:0000259" key="9">
    <source>
        <dbReference type="PROSITE" id="PS51864"/>
    </source>
</evidence>
<evidence type="ECO:0000256" key="6">
    <source>
        <dbReference type="ARBA" id="ARBA00023157"/>
    </source>
</evidence>
<evidence type="ECO:0000256" key="8">
    <source>
        <dbReference type="RuleBase" id="RU361183"/>
    </source>
</evidence>
<evidence type="ECO:0000256" key="2">
    <source>
        <dbReference type="ARBA" id="ARBA00022723"/>
    </source>
</evidence>